<keyword evidence="4" id="KW-0804">Transcription</keyword>
<dbReference type="SUPFAM" id="SSF46894">
    <property type="entry name" value="C-terminal effector domain of the bipartite response regulators"/>
    <property type="match status" value="1"/>
</dbReference>
<dbReference type="InterPro" id="IPR011990">
    <property type="entry name" value="TPR-like_helical_dom_sf"/>
</dbReference>
<dbReference type="PANTHER" id="PTHR35807:SF1">
    <property type="entry name" value="TRANSCRIPTIONAL REGULATOR REDD"/>
    <property type="match status" value="1"/>
</dbReference>
<keyword evidence="3 5" id="KW-0238">DNA-binding</keyword>
<dbReference type="InterPro" id="IPR016032">
    <property type="entry name" value="Sig_transdc_resp-reg_C-effctor"/>
</dbReference>
<dbReference type="Gene3D" id="3.40.50.300">
    <property type="entry name" value="P-loop containing nucleotide triphosphate hydrolases"/>
    <property type="match status" value="1"/>
</dbReference>
<dbReference type="InterPro" id="IPR027417">
    <property type="entry name" value="P-loop_NTPase"/>
</dbReference>
<evidence type="ECO:0000256" key="3">
    <source>
        <dbReference type="ARBA" id="ARBA00023125"/>
    </source>
</evidence>
<dbReference type="SMART" id="SM00862">
    <property type="entry name" value="Trans_reg_C"/>
    <property type="match status" value="1"/>
</dbReference>
<evidence type="ECO:0000313" key="7">
    <source>
        <dbReference type="EMBL" id="GIJ12286.1"/>
    </source>
</evidence>
<dbReference type="InterPro" id="IPR002182">
    <property type="entry name" value="NB-ARC"/>
</dbReference>
<dbReference type="Gene3D" id="1.10.10.10">
    <property type="entry name" value="Winged helix-like DNA-binding domain superfamily/Winged helix DNA-binding domain"/>
    <property type="match status" value="1"/>
</dbReference>
<accession>A0ABQ4I325</accession>
<evidence type="ECO:0000256" key="1">
    <source>
        <dbReference type="ARBA" id="ARBA00005820"/>
    </source>
</evidence>
<dbReference type="SMART" id="SM01043">
    <property type="entry name" value="BTAD"/>
    <property type="match status" value="1"/>
</dbReference>
<dbReference type="InterPro" id="IPR051677">
    <property type="entry name" value="AfsR-DnrI-RedD_regulator"/>
</dbReference>
<dbReference type="InterPro" id="IPR001867">
    <property type="entry name" value="OmpR/PhoB-type_DNA-bd"/>
</dbReference>
<sequence>MEVKLGSPQQRSVFAVLAACAGEPVSTSMLCDMLWGQSPPPSAAATVQQYVSRLRRVLSGNGAIRRVPGGYQLTAAEPEVDVLTWRGLVARAREERGRGDDRAAVTAFVEALALWAGPVAADLAPATREHPLFVGMSREHAVALCEAADLALSTGRSSELAPVLQRAATWHRFDEGVQSRLIRVLAVQGQRAEALRCFRAIRQELVGELGIEPGSLLQEAHRSVLAAAGKPLAEPVRPPLPGPATLPVVSRGLSGREAEFERLDALVSGPLPVVVVTGMGGAGKTSLALRWAHHRAGDFPDGRFYLDLRGFAPHGTPMDPTEALHLLLATLGVPRAEQPSTRDGLAALYRSLLADRRALIVLDNAHDDDQVRPLLPGGPGCTVVVTSRSFLGALTVEGARSMGLSVFSETDAFRFLRSRLGHRVDAEPGAAAEVIALCGRLPLAMSICAAWAQRIPSFTLASLAAELRRRDGLDAFAGIMPGRDVRTVFSWSYQRLGPQAAELFRRLGVHPGPDMSATTAAGIAGHDRTRTLTLLTELVDAQLLTEVKPGRYALHDLVRAYAAELSDSAERDETVRRVVDHFLHTLVAGAGLVDPVRLRRDPGPPAPGVIPWSPHDADEALNWFGDEHANLLPVFDAAERAGLDEKLWMLSWSINAFVFEQIWWHDYILKIAPRALASAERCDALWWCGYLHNTLGKIYFHFNDQDRALHHFEQSAAIGRRTNNPLRVVYGLNAMTVTLLELPDWPSDAAIERAAAWAGEARALCEDIIAGTTATQSEDARKEARQLIGDTYQASAFSVLQRTGDVQAAIAELNKGAQAHLESGSGREHSPAWAVARFHRRAGDDAAAVRKYEETLKMHGSRSWSVLECLVNIAECHARLGDAEAVAATKARAQPYFEGSFHNRADEMRARLEALDVPAGGPVRPLG</sequence>
<dbReference type="Proteomes" id="UP000647017">
    <property type="component" value="Unassembled WGS sequence"/>
</dbReference>
<evidence type="ECO:0000256" key="4">
    <source>
        <dbReference type="ARBA" id="ARBA00023163"/>
    </source>
</evidence>
<dbReference type="SUPFAM" id="SSF48452">
    <property type="entry name" value="TPR-like"/>
    <property type="match status" value="2"/>
</dbReference>
<comment type="similarity">
    <text evidence="1">Belongs to the AfsR/DnrI/RedD regulatory family.</text>
</comment>
<dbReference type="InterPro" id="IPR005158">
    <property type="entry name" value="BTAD"/>
</dbReference>
<evidence type="ECO:0000256" key="5">
    <source>
        <dbReference type="PROSITE-ProRule" id="PRU01091"/>
    </source>
</evidence>
<comment type="caution">
    <text evidence="7">The sequence shown here is derived from an EMBL/GenBank/DDBJ whole genome shotgun (WGS) entry which is preliminary data.</text>
</comment>
<gene>
    <name evidence="7" type="ORF">Van01_55000</name>
</gene>
<feature type="domain" description="OmpR/PhoB-type" evidence="6">
    <location>
        <begin position="1"/>
        <end position="75"/>
    </location>
</feature>
<reference evidence="7 8" key="1">
    <citation type="submission" date="2021-01" db="EMBL/GenBank/DDBJ databases">
        <title>Whole genome shotgun sequence of Verrucosispora andamanensis NBRC 109075.</title>
        <authorList>
            <person name="Komaki H."/>
            <person name="Tamura T."/>
        </authorList>
    </citation>
    <scope>NUCLEOTIDE SEQUENCE [LARGE SCALE GENOMIC DNA]</scope>
    <source>
        <strain evidence="7 8">NBRC 109075</strain>
    </source>
</reference>
<dbReference type="Pfam" id="PF00931">
    <property type="entry name" value="NB-ARC"/>
    <property type="match status" value="1"/>
</dbReference>
<dbReference type="Gene3D" id="1.25.40.10">
    <property type="entry name" value="Tetratricopeptide repeat domain"/>
    <property type="match status" value="2"/>
</dbReference>
<evidence type="ECO:0000313" key="8">
    <source>
        <dbReference type="Proteomes" id="UP000647017"/>
    </source>
</evidence>
<dbReference type="PRINTS" id="PR00364">
    <property type="entry name" value="DISEASERSIST"/>
</dbReference>
<dbReference type="PROSITE" id="PS51755">
    <property type="entry name" value="OMPR_PHOB"/>
    <property type="match status" value="1"/>
</dbReference>
<keyword evidence="2" id="KW-0805">Transcription regulation</keyword>
<organism evidence="7 8">
    <name type="scientific">Micromonospora andamanensis</name>
    <dbReference type="NCBI Taxonomy" id="1287068"/>
    <lineage>
        <taxon>Bacteria</taxon>
        <taxon>Bacillati</taxon>
        <taxon>Actinomycetota</taxon>
        <taxon>Actinomycetes</taxon>
        <taxon>Micromonosporales</taxon>
        <taxon>Micromonosporaceae</taxon>
        <taxon>Micromonospora</taxon>
    </lineage>
</organism>
<evidence type="ECO:0000256" key="2">
    <source>
        <dbReference type="ARBA" id="ARBA00023015"/>
    </source>
</evidence>
<evidence type="ECO:0000259" key="6">
    <source>
        <dbReference type="PROSITE" id="PS51755"/>
    </source>
</evidence>
<name>A0ABQ4I325_9ACTN</name>
<dbReference type="EMBL" id="BOOZ01000048">
    <property type="protein sequence ID" value="GIJ12286.1"/>
    <property type="molecule type" value="Genomic_DNA"/>
</dbReference>
<keyword evidence="8" id="KW-1185">Reference proteome</keyword>
<dbReference type="CDD" id="cd15831">
    <property type="entry name" value="BTAD"/>
    <property type="match status" value="1"/>
</dbReference>
<proteinExistence type="inferred from homology"/>
<dbReference type="PANTHER" id="PTHR35807">
    <property type="entry name" value="TRANSCRIPTIONAL REGULATOR REDD-RELATED"/>
    <property type="match status" value="1"/>
</dbReference>
<protein>
    <submittedName>
        <fullName evidence="7">SARP family transcriptional regulator</fullName>
    </submittedName>
</protein>
<dbReference type="Pfam" id="PF03704">
    <property type="entry name" value="BTAD"/>
    <property type="match status" value="1"/>
</dbReference>
<dbReference type="Pfam" id="PF00486">
    <property type="entry name" value="Trans_reg_C"/>
    <property type="match status" value="1"/>
</dbReference>
<dbReference type="SUPFAM" id="SSF52540">
    <property type="entry name" value="P-loop containing nucleoside triphosphate hydrolases"/>
    <property type="match status" value="1"/>
</dbReference>
<dbReference type="InterPro" id="IPR036388">
    <property type="entry name" value="WH-like_DNA-bd_sf"/>
</dbReference>
<feature type="DNA-binding region" description="OmpR/PhoB-type" evidence="5">
    <location>
        <begin position="1"/>
        <end position="75"/>
    </location>
</feature>